<dbReference type="EMBL" id="ATHJ01000128">
    <property type="protein sequence ID" value="EPR33254.1"/>
    <property type="molecule type" value="Genomic_DNA"/>
</dbReference>
<dbReference type="STRING" id="897.B2D07_02490"/>
<name>S7UHE5_DESML</name>
<feature type="transmembrane region" description="Helical" evidence="1">
    <location>
        <begin position="35"/>
        <end position="52"/>
    </location>
</feature>
<evidence type="ECO:0000256" key="1">
    <source>
        <dbReference type="SAM" id="Phobius"/>
    </source>
</evidence>
<reference evidence="2 3" key="1">
    <citation type="journal article" date="2013" name="Genome Announc.">
        <title>Draft genome sequences for three mercury-methylating, sulfate-reducing bacteria.</title>
        <authorList>
            <person name="Brown S.D."/>
            <person name="Hurt R.A.Jr."/>
            <person name="Gilmour C.C."/>
            <person name="Elias D.A."/>
        </authorList>
    </citation>
    <scope>NUCLEOTIDE SEQUENCE [LARGE SCALE GENOMIC DNA]</scope>
    <source>
        <strain evidence="2 3">DSM 2059</strain>
    </source>
</reference>
<proteinExistence type="predicted"/>
<evidence type="ECO:0000313" key="2">
    <source>
        <dbReference type="EMBL" id="EPR33254.1"/>
    </source>
</evidence>
<keyword evidence="1" id="KW-0812">Transmembrane</keyword>
<keyword evidence="1" id="KW-0472">Membrane</keyword>
<protein>
    <submittedName>
        <fullName evidence="2">Uncharacterized protein</fullName>
    </submittedName>
</protein>
<gene>
    <name evidence="2" type="ORF">dsmv_3510</name>
</gene>
<dbReference type="AlphaFoldDB" id="S7UHE5"/>
<evidence type="ECO:0000313" key="3">
    <source>
        <dbReference type="Proteomes" id="UP000014977"/>
    </source>
</evidence>
<sequence>MIYRILTAFFGFLLLAPIGNMVVEAALGRPFDTGDAITGVVLWSAVVIAIVYKAPTCAKAWRRIFLTCGVLCFAVPLAKMGSVPPAFAGAAVVGSGIVSIFPGTFFLIVGLLTGRNKQIIIIKESEGAQARTSHEG</sequence>
<dbReference type="Proteomes" id="UP000014977">
    <property type="component" value="Unassembled WGS sequence"/>
</dbReference>
<feature type="transmembrane region" description="Helical" evidence="1">
    <location>
        <begin position="64"/>
        <end position="81"/>
    </location>
</feature>
<comment type="caution">
    <text evidence="2">The sequence shown here is derived from an EMBL/GenBank/DDBJ whole genome shotgun (WGS) entry which is preliminary data.</text>
</comment>
<feature type="transmembrane region" description="Helical" evidence="1">
    <location>
        <begin position="87"/>
        <end position="113"/>
    </location>
</feature>
<accession>S7UHE5</accession>
<organism evidence="2 3">
    <name type="scientific">Desulfococcus multivorans DSM 2059</name>
    <dbReference type="NCBI Taxonomy" id="1121405"/>
    <lineage>
        <taxon>Bacteria</taxon>
        <taxon>Pseudomonadati</taxon>
        <taxon>Thermodesulfobacteriota</taxon>
        <taxon>Desulfobacteria</taxon>
        <taxon>Desulfobacterales</taxon>
        <taxon>Desulfococcaceae</taxon>
        <taxon>Desulfococcus</taxon>
    </lineage>
</organism>
<keyword evidence="1" id="KW-1133">Transmembrane helix</keyword>
<dbReference type="RefSeq" id="WP_020878666.1">
    <property type="nucleotide sequence ID" value="NZ_ATHJ01000128.1"/>
</dbReference>
<keyword evidence="3" id="KW-1185">Reference proteome</keyword>